<dbReference type="CDD" id="cd11058">
    <property type="entry name" value="CYP60B-like"/>
    <property type="match status" value="1"/>
</dbReference>
<dbReference type="Pfam" id="PF00067">
    <property type="entry name" value="p450"/>
    <property type="match status" value="1"/>
</dbReference>
<sequence>MALLSLLENGLKASPLVFLPASAFVLVTTYLLCNYVYNLFFHPLREFPGPKLWAISNIPYSRMFLSGKCHFKIRQLHQKYGPIVRIGPNDLSVNHPDAMKDLRGHRKTGRENPKDRVVTDFNNDNIIGAGRQGHQRYRRAVAHGFSNQSMIEQEPIIAGYVDQFIQALHEICENGTKPVDMAAWFNFTTFDIIGDLAFGEPFGCLASKKLHPWISIIFEGVENLVFLSCLSRYPWLYNLAMFLMPKSSTKKLEEHREVSRGKVRKRLALKEERPDFINAMIKRTGASGQEMSFEELASNAGILILAGSETTATLLTAVTYYLTTNPRTLEKLSNEVRSSFKSESEINMASVQRLSYMLAVLNEGLRLFPPVINGAQRKIREEGDMIIDHYIPGGVCVDIWHWAVYHNPDHFLYPDDFIPERWLDDPRFANDVKRAMQPFSVGPRDCVGKKWAHRIHALANERQVNSRRDCAIEDLIDPEDYDEDISDYCSSSDESCVTDKGCVFDDCEMCIKHDYEPEYHNYSIDFTETGLYFELFQDQREERKKEIRDKKEQRKRWIEKKERLTKKDIKLESRRWKWVEAALQKMIAKEARKEKLPALGDLRKRRFTLVSPDHIKACPWDFASERFIEFCSEYLVDDISEDDSDYDPDEYDEYGRQRRQGERISGSVHMLGDTICRLEPFVPPKHARQLTTYLQSQDRKWQMHLFSPMIISCC</sequence>
<dbReference type="InterPro" id="IPR001128">
    <property type="entry name" value="Cyt_P450"/>
</dbReference>
<evidence type="ECO:0000313" key="10">
    <source>
        <dbReference type="EMBL" id="RGP78900.1"/>
    </source>
</evidence>
<dbReference type="PANTHER" id="PTHR24305:SF230">
    <property type="entry name" value="P450, PUTATIVE (EUROFUNG)-RELATED"/>
    <property type="match status" value="1"/>
</dbReference>
<keyword evidence="6 8" id="KW-0408">Iron</keyword>
<dbReference type="SUPFAM" id="SSF48264">
    <property type="entry name" value="Cytochrome P450"/>
    <property type="match status" value="1"/>
</dbReference>
<evidence type="ECO:0000256" key="7">
    <source>
        <dbReference type="ARBA" id="ARBA00023033"/>
    </source>
</evidence>
<proteinExistence type="inferred from homology"/>
<dbReference type="Gene3D" id="1.10.630.10">
    <property type="entry name" value="Cytochrome P450"/>
    <property type="match status" value="1"/>
</dbReference>
<dbReference type="PROSITE" id="PS00086">
    <property type="entry name" value="CYTOCHROME_P450"/>
    <property type="match status" value="1"/>
</dbReference>
<dbReference type="InterPro" id="IPR017972">
    <property type="entry name" value="Cyt_P450_CS"/>
</dbReference>
<evidence type="ECO:0000313" key="11">
    <source>
        <dbReference type="Proteomes" id="UP000266234"/>
    </source>
</evidence>
<keyword evidence="11" id="KW-1185">Reference proteome</keyword>
<evidence type="ECO:0000256" key="9">
    <source>
        <dbReference type="SAM" id="Coils"/>
    </source>
</evidence>
<dbReference type="PANTHER" id="PTHR24305">
    <property type="entry name" value="CYTOCHROME P450"/>
    <property type="match status" value="1"/>
</dbReference>
<evidence type="ECO:0000256" key="5">
    <source>
        <dbReference type="ARBA" id="ARBA00023002"/>
    </source>
</evidence>
<dbReference type="InterPro" id="IPR036396">
    <property type="entry name" value="Cyt_P450_sf"/>
</dbReference>
<gene>
    <name evidence="10" type="ORF">FLONG3_2805</name>
</gene>
<keyword evidence="5" id="KW-0560">Oxidoreductase</keyword>
<dbReference type="Proteomes" id="UP000266234">
    <property type="component" value="Unassembled WGS sequence"/>
</dbReference>
<reference evidence="10 11" key="1">
    <citation type="journal article" date="2018" name="PLoS Pathog.">
        <title>Evolution of structural diversity of trichothecenes, a family of toxins produced by plant pathogenic and entomopathogenic fungi.</title>
        <authorList>
            <person name="Proctor R.H."/>
            <person name="McCormick S.P."/>
            <person name="Kim H.S."/>
            <person name="Cardoza R.E."/>
            <person name="Stanley A.M."/>
            <person name="Lindo L."/>
            <person name="Kelly A."/>
            <person name="Brown D.W."/>
            <person name="Lee T."/>
            <person name="Vaughan M.M."/>
            <person name="Alexander N.J."/>
            <person name="Busman M."/>
            <person name="Gutierrez S."/>
        </authorList>
    </citation>
    <scope>NUCLEOTIDE SEQUENCE [LARGE SCALE GENOMIC DNA]</scope>
    <source>
        <strain evidence="10 11">NRRL 20695</strain>
    </source>
</reference>
<feature type="coiled-coil region" evidence="9">
    <location>
        <begin position="533"/>
        <end position="567"/>
    </location>
</feature>
<comment type="similarity">
    <text evidence="2">Belongs to the cytochrome P450 family.</text>
</comment>
<name>A0A395T2J7_9HYPO</name>
<keyword evidence="9" id="KW-0175">Coiled coil</keyword>
<keyword evidence="7" id="KW-0503">Monooxygenase</keyword>
<dbReference type="PRINTS" id="PR00385">
    <property type="entry name" value="P450"/>
</dbReference>
<dbReference type="GO" id="GO:0016705">
    <property type="term" value="F:oxidoreductase activity, acting on paired donors, with incorporation or reduction of molecular oxygen"/>
    <property type="evidence" value="ECO:0007669"/>
    <property type="project" value="InterPro"/>
</dbReference>
<evidence type="ECO:0000256" key="8">
    <source>
        <dbReference type="PIRSR" id="PIRSR602401-1"/>
    </source>
</evidence>
<dbReference type="GO" id="GO:0020037">
    <property type="term" value="F:heme binding"/>
    <property type="evidence" value="ECO:0007669"/>
    <property type="project" value="InterPro"/>
</dbReference>
<comment type="cofactor">
    <cofactor evidence="1 8">
        <name>heme</name>
        <dbReference type="ChEBI" id="CHEBI:30413"/>
    </cofactor>
</comment>
<keyword evidence="4 8" id="KW-0479">Metal-binding</keyword>
<dbReference type="InterPro" id="IPR050121">
    <property type="entry name" value="Cytochrome_P450_monoxygenase"/>
</dbReference>
<evidence type="ECO:0000256" key="3">
    <source>
        <dbReference type="ARBA" id="ARBA00022617"/>
    </source>
</evidence>
<evidence type="ECO:0000256" key="4">
    <source>
        <dbReference type="ARBA" id="ARBA00022723"/>
    </source>
</evidence>
<dbReference type="AlphaFoldDB" id="A0A395T2J7"/>
<dbReference type="GO" id="GO:0005506">
    <property type="term" value="F:iron ion binding"/>
    <property type="evidence" value="ECO:0007669"/>
    <property type="project" value="InterPro"/>
</dbReference>
<protein>
    <submittedName>
        <fullName evidence="10">Cytochrome p450</fullName>
    </submittedName>
</protein>
<dbReference type="EMBL" id="PXOG01000056">
    <property type="protein sequence ID" value="RGP78900.1"/>
    <property type="molecule type" value="Genomic_DNA"/>
</dbReference>
<organism evidence="10 11">
    <name type="scientific">Fusarium longipes</name>
    <dbReference type="NCBI Taxonomy" id="694270"/>
    <lineage>
        <taxon>Eukaryota</taxon>
        <taxon>Fungi</taxon>
        <taxon>Dikarya</taxon>
        <taxon>Ascomycota</taxon>
        <taxon>Pezizomycotina</taxon>
        <taxon>Sordariomycetes</taxon>
        <taxon>Hypocreomycetidae</taxon>
        <taxon>Hypocreales</taxon>
        <taxon>Nectriaceae</taxon>
        <taxon>Fusarium</taxon>
    </lineage>
</organism>
<evidence type="ECO:0000256" key="2">
    <source>
        <dbReference type="ARBA" id="ARBA00010617"/>
    </source>
</evidence>
<dbReference type="OrthoDB" id="1470350at2759"/>
<dbReference type="InterPro" id="IPR002401">
    <property type="entry name" value="Cyt_P450_E_grp-I"/>
</dbReference>
<dbReference type="PRINTS" id="PR00463">
    <property type="entry name" value="EP450I"/>
</dbReference>
<dbReference type="STRING" id="694270.A0A395T2J7"/>
<dbReference type="GO" id="GO:0004497">
    <property type="term" value="F:monooxygenase activity"/>
    <property type="evidence" value="ECO:0007669"/>
    <property type="project" value="UniProtKB-KW"/>
</dbReference>
<evidence type="ECO:0000256" key="6">
    <source>
        <dbReference type="ARBA" id="ARBA00023004"/>
    </source>
</evidence>
<evidence type="ECO:0000256" key="1">
    <source>
        <dbReference type="ARBA" id="ARBA00001971"/>
    </source>
</evidence>
<keyword evidence="3 8" id="KW-0349">Heme</keyword>
<comment type="caution">
    <text evidence="10">The sequence shown here is derived from an EMBL/GenBank/DDBJ whole genome shotgun (WGS) entry which is preliminary data.</text>
</comment>
<accession>A0A395T2J7</accession>
<feature type="binding site" description="axial binding residue" evidence="8">
    <location>
        <position position="446"/>
    </location>
    <ligand>
        <name>heme</name>
        <dbReference type="ChEBI" id="CHEBI:30413"/>
    </ligand>
    <ligandPart>
        <name>Fe</name>
        <dbReference type="ChEBI" id="CHEBI:18248"/>
    </ligandPart>
</feature>